<dbReference type="SUPFAM" id="SSF55073">
    <property type="entry name" value="Nucleotide cyclase"/>
    <property type="match status" value="1"/>
</dbReference>
<dbReference type="PROSITE" id="PS50113">
    <property type="entry name" value="PAC"/>
    <property type="match status" value="1"/>
</dbReference>
<feature type="domain" description="GGDEF" evidence="4">
    <location>
        <begin position="241"/>
        <end position="374"/>
    </location>
</feature>
<dbReference type="SMART" id="SM00086">
    <property type="entry name" value="PAC"/>
    <property type="match status" value="1"/>
</dbReference>
<evidence type="ECO:0000259" key="4">
    <source>
        <dbReference type="PROSITE" id="PS50887"/>
    </source>
</evidence>
<dbReference type="InterPro" id="IPR000014">
    <property type="entry name" value="PAS"/>
</dbReference>
<evidence type="ECO:0000259" key="3">
    <source>
        <dbReference type="PROSITE" id="PS50883"/>
    </source>
</evidence>
<dbReference type="NCBIfam" id="TIGR00229">
    <property type="entry name" value="sensory_box"/>
    <property type="match status" value="1"/>
</dbReference>
<dbReference type="InterPro" id="IPR043128">
    <property type="entry name" value="Rev_trsase/Diguanyl_cyclase"/>
</dbReference>
<dbReference type="InterPro" id="IPR035919">
    <property type="entry name" value="EAL_sf"/>
</dbReference>
<dbReference type="InterPro" id="IPR001610">
    <property type="entry name" value="PAC"/>
</dbReference>
<dbReference type="Gene3D" id="3.20.20.450">
    <property type="entry name" value="EAL domain"/>
    <property type="match status" value="1"/>
</dbReference>
<dbReference type="Pfam" id="PF08447">
    <property type="entry name" value="PAS_3"/>
    <property type="match status" value="1"/>
</dbReference>
<dbReference type="CDD" id="cd01949">
    <property type="entry name" value="GGDEF"/>
    <property type="match status" value="1"/>
</dbReference>
<dbReference type="InterPro" id="IPR000160">
    <property type="entry name" value="GGDEF_dom"/>
</dbReference>
<dbReference type="InterPro" id="IPR035965">
    <property type="entry name" value="PAS-like_dom_sf"/>
</dbReference>
<feature type="domain" description="EAL" evidence="3">
    <location>
        <begin position="383"/>
        <end position="639"/>
    </location>
</feature>
<dbReference type="SUPFAM" id="SSF141868">
    <property type="entry name" value="EAL domain-like"/>
    <property type="match status" value="1"/>
</dbReference>
<dbReference type="InterPro" id="IPR029787">
    <property type="entry name" value="Nucleotide_cyclase"/>
</dbReference>
<dbReference type="NCBIfam" id="TIGR00254">
    <property type="entry name" value="GGDEF"/>
    <property type="match status" value="1"/>
</dbReference>
<feature type="domain" description="PAC" evidence="2">
    <location>
        <begin position="156"/>
        <end position="208"/>
    </location>
</feature>
<dbReference type="PROSITE" id="PS50883">
    <property type="entry name" value="EAL"/>
    <property type="match status" value="1"/>
</dbReference>
<organism evidence="5 6">
    <name type="scientific">Candidatus Bealeia paramacronuclearis</name>
    <dbReference type="NCBI Taxonomy" id="1921001"/>
    <lineage>
        <taxon>Bacteria</taxon>
        <taxon>Pseudomonadati</taxon>
        <taxon>Pseudomonadota</taxon>
        <taxon>Alphaproteobacteria</taxon>
        <taxon>Holosporales</taxon>
        <taxon>Holosporaceae</taxon>
        <taxon>Candidatus Bealeia</taxon>
    </lineage>
</organism>
<dbReference type="SMART" id="SM00052">
    <property type="entry name" value="EAL"/>
    <property type="match status" value="1"/>
</dbReference>
<sequence>MFENIDESRIRHSLLKKQIKKAEKSTFADPFGYFVALVDQAYLDSDKERRLSEHTMEVMSSELIEANHDLRRQAHELTQTQERYLLAAEAANDGLWDWDLMTDLVYYSIRWRDMLGIPQSIALNSIEDWLSRIHPDYQELVRKEIQQHIEGQSEKIQIEYRIQHHQGHYIWALARGLASRDKIGKAVRIAGSQTDITLRKQYEESLYKAAFHDELTGLTNRALFIDRLDQAIQKSRRLGEKKVAVLFLDLDRFKYINDSMGHEIGDEVLKVVANVLRESTRSTDTVGRLGGDEFTVLLDPINDLQEAKIIAERILKKLNQPYKISGKEIHIASSIGLTLLDPNLPDPQSVLRNADLAMYEAKSTGKARLEVFDHSQHEKVIWRMQMESDLRHCVNCDGLEVYYQPLIDLKTGQIHAFETLLRWNHPEKGFISPDLFIPLAEEVGLIGRIGQSVLEKVIAQVRTWIHTMGIKNTPQIGVNISVRQLMDNHYFELIVSTLKKIGGLRHFIYLEITESVIMRDPNLVIERLKKLTALGIKISIDDFGTGYSSLSYLHNFPFDVLKIDREFISAMIKDKRTERLVSTIIGLAKDLDLKIVAEGIETEAQMKKLQELSCDYGQGYYFAKPMEAVNATAFLLNQKAFDSVRVG</sequence>
<feature type="domain" description="PAS" evidence="1">
    <location>
        <begin position="80"/>
        <end position="152"/>
    </location>
</feature>
<evidence type="ECO:0000313" key="5">
    <source>
        <dbReference type="EMBL" id="WVX66918.1"/>
    </source>
</evidence>
<reference evidence="5 6" key="1">
    <citation type="journal article" date="2024" name="Environ. Microbiol.">
        <title>Novel evolutionary insights on the interactions of the Holosporales (Alphaproteobacteria) with eukaryotic hosts from comparative genomics.</title>
        <authorList>
            <person name="Giovannini M."/>
            <person name="Petroni G."/>
            <person name="Castelli M."/>
        </authorList>
    </citation>
    <scope>NUCLEOTIDE SEQUENCE [LARGE SCALE GENOMIC DNA]</scope>
    <source>
        <strain evidence="5 6">US_Bl 15I1</strain>
    </source>
</reference>
<dbReference type="InterPro" id="IPR013655">
    <property type="entry name" value="PAS_fold_3"/>
</dbReference>
<dbReference type="PANTHER" id="PTHR44757">
    <property type="entry name" value="DIGUANYLATE CYCLASE DGCP"/>
    <property type="match status" value="1"/>
</dbReference>
<dbReference type="SMART" id="SM00091">
    <property type="entry name" value="PAS"/>
    <property type="match status" value="1"/>
</dbReference>
<dbReference type="Pfam" id="PF00990">
    <property type="entry name" value="GGDEF"/>
    <property type="match status" value="1"/>
</dbReference>
<dbReference type="SMART" id="SM00267">
    <property type="entry name" value="GGDEF"/>
    <property type="match status" value="1"/>
</dbReference>
<dbReference type="RefSeq" id="WP_331255731.1">
    <property type="nucleotide sequence ID" value="NZ_CP133270.1"/>
</dbReference>
<dbReference type="CDD" id="cd00130">
    <property type="entry name" value="PAS"/>
    <property type="match status" value="1"/>
</dbReference>
<dbReference type="InterPro" id="IPR000700">
    <property type="entry name" value="PAS-assoc_C"/>
</dbReference>
<dbReference type="InterPro" id="IPR001633">
    <property type="entry name" value="EAL_dom"/>
</dbReference>
<evidence type="ECO:0000313" key="6">
    <source>
        <dbReference type="Proteomes" id="UP001330434"/>
    </source>
</evidence>
<keyword evidence="6" id="KW-1185">Reference proteome</keyword>
<dbReference type="SUPFAM" id="SSF55785">
    <property type="entry name" value="PYP-like sensor domain (PAS domain)"/>
    <property type="match status" value="1"/>
</dbReference>
<dbReference type="PROSITE" id="PS50887">
    <property type="entry name" value="GGDEF"/>
    <property type="match status" value="1"/>
</dbReference>
<accession>A0ABZ2C4D0</accession>
<dbReference type="Proteomes" id="UP001330434">
    <property type="component" value="Chromosome"/>
</dbReference>
<gene>
    <name evidence="5" type="ORF">Bealeia1_01113</name>
</gene>
<name>A0ABZ2C4D0_9PROT</name>
<dbReference type="Gene3D" id="3.30.450.20">
    <property type="entry name" value="PAS domain"/>
    <property type="match status" value="1"/>
</dbReference>
<dbReference type="Gene3D" id="3.30.70.270">
    <property type="match status" value="1"/>
</dbReference>
<dbReference type="EMBL" id="CP133270">
    <property type="protein sequence ID" value="WVX66918.1"/>
    <property type="molecule type" value="Genomic_DNA"/>
</dbReference>
<evidence type="ECO:0000259" key="1">
    <source>
        <dbReference type="PROSITE" id="PS50112"/>
    </source>
</evidence>
<proteinExistence type="predicted"/>
<dbReference type="CDD" id="cd01948">
    <property type="entry name" value="EAL"/>
    <property type="match status" value="1"/>
</dbReference>
<dbReference type="PANTHER" id="PTHR44757:SF2">
    <property type="entry name" value="BIOFILM ARCHITECTURE MAINTENANCE PROTEIN MBAA"/>
    <property type="match status" value="1"/>
</dbReference>
<dbReference type="PROSITE" id="PS50112">
    <property type="entry name" value="PAS"/>
    <property type="match status" value="1"/>
</dbReference>
<dbReference type="InterPro" id="IPR052155">
    <property type="entry name" value="Biofilm_reg_signaling"/>
</dbReference>
<protein>
    <submittedName>
        <fullName evidence="5">PAS, EAL and GGDEF domain-containing phosphodiesterase</fullName>
    </submittedName>
</protein>
<evidence type="ECO:0000259" key="2">
    <source>
        <dbReference type="PROSITE" id="PS50113"/>
    </source>
</evidence>
<dbReference type="Pfam" id="PF00563">
    <property type="entry name" value="EAL"/>
    <property type="match status" value="1"/>
</dbReference>